<name>A0A6U9RKK7_9CHLO</name>
<dbReference type="Gene3D" id="3.40.50.20">
    <property type="match status" value="1"/>
</dbReference>
<dbReference type="Pfam" id="PF02786">
    <property type="entry name" value="CPSase_L_D2"/>
    <property type="match status" value="1"/>
</dbReference>
<sequence>MTGSMDVQSKNSLSTLPPLAENRRSLQRHKSGFKLSEINAQILERFVENTGGDKVIRSVLVANNGIAGVKFIRSIRMWASKTFGNERILPIVVMASPEDMKANAEHIRLADQFVEVPGGTNNNNYANVPLIVQVAERSCVDAVWPGWGHASEYPELPNALAETASGIAFLGPPSGPMAALGDKVGSCILAQAAGVPTLPWSGSGVSLSYQACDGVIPTDVYEQACIKTPEEALESCRSIGYPIMLKASWGGGGKGIRKVQSDDDVMNAFKQVQGEVPGSPIFAMKLAPLSRHLEVQLLADKYGNVCSIFSRDCSVQRRHQKIIEEGPVTAAAPEMLRKMEDKACELARQVGYVGAATVEYLFLIETQEFFFLELNPRLQVEHPVTEWISGVNIPAAQVMIGMGIPLWRIPDIRSLYGCDAEGSNAIDFVTARAVAPQGHVVAVRITSEDPDDGFKPTSGTIDALNFRSSKEVWGYFSVGSHGAIHEYSDSQFGHLFAHGGTRTQAIKNMVVALRELNIRGEIRTIVDYAVDMIKSEEFFGNSIHTGWLDGRIAAQVRSEPVPWHVAVAAGALRGAMQHSAERRSDYLGYLSKGQIPPSRLSLTSYEESILIDGNKYHLKVTQKGHGSFGLHLNNSTIYVEARTLRDGGILMQLDGRAHVIHWEMEAVGTRLSIDGKTCLLQNEHDPSKLMAVTTGKLIRKLVNDGAHIEANQLYAEVEVMKMVMPLLAPAAGTISFNMVEGYAMAAGDMIGQLELDDPTAVKKATPFLEPWPLSTGPPKVVEARVDQRFKATMSQLDDLLKGYDVDVDQVMEQLLSGLAEPSLALLQWREEVFAIKSHIPASLYLELDQVVKEFEGQLGSAVLANGTAEIGAQEGIDEEYYGGLCLPKFPAMSLTAIMQEAVQFASSFEKANLSNVLKPLFSLAAAHAGGREVYTHHVVTKLIQQFLDVESLFGSEADKTESEVIDRLRLDFKDDLESVVDIVVSHQGVQRKCALISALLGSIALTNPSAFRKQLRLIAALQGRAYHALAATARQMLEHSLLGELRTVAARALTGLDIFEDGSPREAGASSPKSVAPVARKATKDEGLYAGLDKAAGPSLEQRMANLVEAPAAMEDALASLLDSPDVTLVMRVLEVYIRRAYHPLISGSVVVTREGIPQGCFLAKWKSSEYGDKFEVSRSNILPHAMVVAKSVEQLREAIPAVLSTFSDTMEDNHRAVLHVALTGHEDTLESGLGRVSHRHRRSSSFSSDASSGDEATESRAEVLTQIVLANSKQLRSAGVQTISLLCCSGGDSKILPLAMLVPWRSGLRFDPASQTFCKDPLLRHVEPPVFAALELMRFSSIPDGPKHCLSRNRQWHLYVVNERPHPKAPPARRVFLRGLVRRMAATHAAARFARAGGSNEVEVAQACAFAAVEEVEESLADALTELERALYDDEDSRVRGADWASIFLASLPELPSVTNHNEGVVAESLKCAAKALAERRRSMLRHTAVSQVEVRLRAPNNQPAWRLVISNLSGHEASADVYREVNETYAGNGSMQGKPLNSPYEPLEFLMTKRIAARRQNTTYCYDFPALFEEALGELWVRHGKNLDSCTRLVEATELVLSSDVRVEDVLNGSAVDALCPVARLPGQNSIGMVAWTILLRTPEAPDGRRIVVVANDVTFKAGSFGPSEDALFKAAVEYSLQEKLPCVYLAANSGARIGLAEELKQKFKIRWVDENNLSKGFEYLYLDETNYAEIVEKHGPKVARFEEQDVQGSKHYVLRDIVGKDDGLGVECLSASGAIAGAYSRAFSEGLTITMVTGRTVGIGAYLARLGRRVIQRLDQPIILTGYAALNKVLGREVYSSHMQLGGHKVMGVNGVSHITVEDDLAGALSILQWISYMPLHVGGIPPVLSAEDPVDRLIDYSPQGGTFDARLGIAGSEGSEKIQESFTGLFDQGSWNEAQSGWARTVVTGRARLGGIPVGVVAVETSTVMVTVPADPGMPDSSERIVPQAGQVWFPDSAEKTAQAIEEFGKESLPLFVIANWRGFSGGQRDLLEGVLQAGSHIVDRLREYMQPIFVYVPPGGELRGGAWVVVDAQINNRMIEMYADPSARGGVLEPEGIVEIKFRENDLLKAMRRLDGQLRELHEAGATATSDDVATSKRRMAMQRESELLPLYRNAAIHFAEMHDTPWRMKQKHVIRDTVPWQSARTFFHWRLRRRMAEEYYLHNCTIGSRIDELPRLRARFLASESGSSWENDQSVALWLESLQGTGGKSHVPEALTILDRAREYLSGCPTQDRDNTALLQAIQGLAASLPRSLNN</sequence>
<keyword evidence="6" id="KW-0276">Fatty acid metabolism</keyword>
<evidence type="ECO:0000256" key="2">
    <source>
        <dbReference type="ARBA" id="ARBA00004956"/>
    </source>
</evidence>
<comment type="catalytic activity">
    <reaction evidence="13">
        <text>N(6)-biotinyl-L-lysyl-[protein] + hydrogencarbonate + ATP = N(6)-carboxybiotinyl-L-lysyl-[protein] + ADP + phosphate + H(+)</text>
        <dbReference type="Rhea" id="RHEA:13501"/>
        <dbReference type="Rhea" id="RHEA-COMP:10505"/>
        <dbReference type="Rhea" id="RHEA-COMP:10506"/>
        <dbReference type="ChEBI" id="CHEBI:15378"/>
        <dbReference type="ChEBI" id="CHEBI:17544"/>
        <dbReference type="ChEBI" id="CHEBI:30616"/>
        <dbReference type="ChEBI" id="CHEBI:43474"/>
        <dbReference type="ChEBI" id="CHEBI:83144"/>
        <dbReference type="ChEBI" id="CHEBI:83145"/>
        <dbReference type="ChEBI" id="CHEBI:456216"/>
        <dbReference type="EC" id="6.3.4.14"/>
    </reaction>
</comment>
<keyword evidence="4" id="KW-0436">Ligase</keyword>
<dbReference type="InterPro" id="IPR005482">
    <property type="entry name" value="Biotin_COase_C"/>
</dbReference>
<dbReference type="GO" id="GO:0003989">
    <property type="term" value="F:acetyl-CoA carboxylase activity"/>
    <property type="evidence" value="ECO:0007669"/>
    <property type="project" value="UniProtKB-EC"/>
</dbReference>
<dbReference type="Gene3D" id="3.90.1770.10">
    <property type="entry name" value="PreATP-grasp domain"/>
    <property type="match status" value="1"/>
</dbReference>
<dbReference type="InterPro" id="IPR011054">
    <property type="entry name" value="Rudment_hybrid_motif"/>
</dbReference>
<accession>A0A6U9RKK7</accession>
<dbReference type="InterPro" id="IPR011762">
    <property type="entry name" value="COA_CT_N"/>
</dbReference>
<dbReference type="InterPro" id="IPR011763">
    <property type="entry name" value="COA_CT_C"/>
</dbReference>
<dbReference type="SMART" id="SM00878">
    <property type="entry name" value="Biotin_carb_C"/>
    <property type="match status" value="1"/>
</dbReference>
<dbReference type="PROSITE" id="PS00866">
    <property type="entry name" value="CPSASE_1"/>
    <property type="match status" value="1"/>
</dbReference>
<dbReference type="GO" id="GO:0004075">
    <property type="term" value="F:biotin carboxylase activity"/>
    <property type="evidence" value="ECO:0007669"/>
    <property type="project" value="UniProtKB-EC"/>
</dbReference>
<feature type="compositionally biased region" description="Low complexity" evidence="15">
    <location>
        <begin position="1245"/>
        <end position="1254"/>
    </location>
</feature>
<dbReference type="Pfam" id="PF01039">
    <property type="entry name" value="Carboxyl_trans"/>
    <property type="match status" value="1"/>
</dbReference>
<dbReference type="GO" id="GO:0005524">
    <property type="term" value="F:ATP binding"/>
    <property type="evidence" value="ECO:0007669"/>
    <property type="project" value="UniProtKB-UniRule"/>
</dbReference>
<evidence type="ECO:0000256" key="5">
    <source>
        <dbReference type="ARBA" id="ARBA00022741"/>
    </source>
</evidence>
<protein>
    <submittedName>
        <fullName evidence="21">Uncharacterized protein</fullName>
    </submittedName>
</protein>
<dbReference type="PROSITE" id="PS00867">
    <property type="entry name" value="CPSASE_2"/>
    <property type="match status" value="1"/>
</dbReference>
<dbReference type="InterPro" id="IPR049076">
    <property type="entry name" value="ACCA"/>
</dbReference>
<comment type="pathway">
    <text evidence="2">Lipid metabolism; malonyl-CoA biosynthesis; malonyl-CoA from acetyl-CoA: step 1/1.</text>
</comment>
<dbReference type="Pfam" id="PF00289">
    <property type="entry name" value="Biotin_carb_N"/>
    <property type="match status" value="1"/>
</dbReference>
<feature type="compositionally biased region" description="Polar residues" evidence="15">
    <location>
        <begin position="1"/>
        <end position="15"/>
    </location>
</feature>
<feature type="region of interest" description="Disordered" evidence="15">
    <location>
        <begin position="1235"/>
        <end position="1258"/>
    </location>
</feature>
<dbReference type="Pfam" id="PF08326">
    <property type="entry name" value="ACC_central"/>
    <property type="match status" value="1"/>
</dbReference>
<feature type="domain" description="Biotin carboxylation" evidence="18">
    <location>
        <begin position="55"/>
        <end position="553"/>
    </location>
</feature>
<dbReference type="Pfam" id="PF02785">
    <property type="entry name" value="Biotin_carb_C"/>
    <property type="match status" value="1"/>
</dbReference>
<comment type="cofactor">
    <cofactor evidence="1">
        <name>biotin</name>
        <dbReference type="ChEBI" id="CHEBI:57586"/>
    </cofactor>
</comment>
<dbReference type="Pfam" id="PF00364">
    <property type="entry name" value="Biotin_lipoyl"/>
    <property type="match status" value="1"/>
</dbReference>
<dbReference type="Gene3D" id="3.30.1490.20">
    <property type="entry name" value="ATP-grasp fold, A domain"/>
    <property type="match status" value="1"/>
</dbReference>
<keyword evidence="11" id="KW-0511">Multifunctional enzyme</keyword>
<dbReference type="PROSITE" id="PS50989">
    <property type="entry name" value="COA_CT_CTER"/>
    <property type="match status" value="1"/>
</dbReference>
<dbReference type="InterPro" id="IPR034733">
    <property type="entry name" value="AcCoA_carboxyl_beta"/>
</dbReference>
<evidence type="ECO:0000256" key="10">
    <source>
        <dbReference type="ARBA" id="ARBA00023267"/>
    </source>
</evidence>
<keyword evidence="5 14" id="KW-0547">Nucleotide-binding</keyword>
<dbReference type="PROSITE" id="PS00188">
    <property type="entry name" value="BIOTIN"/>
    <property type="match status" value="1"/>
</dbReference>
<dbReference type="PROSITE" id="PS50968">
    <property type="entry name" value="BIOTINYL_LIPOYL"/>
    <property type="match status" value="1"/>
</dbReference>
<dbReference type="SUPFAM" id="SSF52096">
    <property type="entry name" value="ClpP/crotonase"/>
    <property type="match status" value="2"/>
</dbReference>
<dbReference type="PROSITE" id="PS50980">
    <property type="entry name" value="COA_CT_NTER"/>
    <property type="match status" value="1"/>
</dbReference>
<dbReference type="InterPro" id="IPR011053">
    <property type="entry name" value="Single_hybrid_motif"/>
</dbReference>
<dbReference type="SUPFAM" id="SSF51246">
    <property type="entry name" value="Rudiment single hybrid motif"/>
    <property type="match status" value="1"/>
</dbReference>
<dbReference type="InterPro" id="IPR011764">
    <property type="entry name" value="Biotin_carboxylation_dom"/>
</dbReference>
<dbReference type="PANTHER" id="PTHR45728:SF3">
    <property type="entry name" value="ACETYL-COA CARBOXYLASE"/>
    <property type="match status" value="1"/>
</dbReference>
<evidence type="ECO:0000256" key="11">
    <source>
        <dbReference type="ARBA" id="ARBA00023268"/>
    </source>
</evidence>
<evidence type="ECO:0000313" key="22">
    <source>
        <dbReference type="EMBL" id="CAE0611510.1"/>
    </source>
</evidence>
<dbReference type="InterPro" id="IPR000089">
    <property type="entry name" value="Biotin_lipoyl"/>
</dbReference>
<evidence type="ECO:0000256" key="12">
    <source>
        <dbReference type="ARBA" id="ARBA00048065"/>
    </source>
</evidence>
<dbReference type="SUPFAM" id="SSF52440">
    <property type="entry name" value="PreATP-grasp domain"/>
    <property type="match status" value="1"/>
</dbReference>
<evidence type="ECO:0000256" key="7">
    <source>
        <dbReference type="ARBA" id="ARBA00022840"/>
    </source>
</evidence>
<evidence type="ECO:0000313" key="21">
    <source>
        <dbReference type="EMBL" id="CAE0611509.1"/>
    </source>
</evidence>
<dbReference type="GO" id="GO:2001295">
    <property type="term" value="P:malonyl-CoA biosynthetic process"/>
    <property type="evidence" value="ECO:0007669"/>
    <property type="project" value="UniProtKB-UniPathway"/>
</dbReference>
<dbReference type="SUPFAM" id="SSF51230">
    <property type="entry name" value="Single hybrid motif"/>
    <property type="match status" value="1"/>
</dbReference>
<evidence type="ECO:0000259" key="17">
    <source>
        <dbReference type="PROSITE" id="PS50975"/>
    </source>
</evidence>
<dbReference type="InterPro" id="IPR013537">
    <property type="entry name" value="AcCoA_COase_cen"/>
</dbReference>
<dbReference type="InterPro" id="IPR029045">
    <property type="entry name" value="ClpP/crotonase-like_dom_sf"/>
</dbReference>
<feature type="domain" description="Lipoyl-binding" evidence="16">
    <location>
        <begin position="680"/>
        <end position="754"/>
    </location>
</feature>
<reference evidence="21" key="1">
    <citation type="submission" date="2021-01" db="EMBL/GenBank/DDBJ databases">
        <authorList>
            <person name="Corre E."/>
            <person name="Pelletier E."/>
            <person name="Niang G."/>
            <person name="Scheremetjew M."/>
            <person name="Finn R."/>
            <person name="Kale V."/>
            <person name="Holt S."/>
            <person name="Cochrane G."/>
            <person name="Meng A."/>
            <person name="Brown T."/>
            <person name="Cohen L."/>
        </authorList>
    </citation>
    <scope>NUCLEOTIDE SEQUENCE</scope>
    <source>
        <strain evidence="21">CCMP1897</strain>
    </source>
</reference>
<dbReference type="InterPro" id="IPR005479">
    <property type="entry name" value="CPAse_ATP-bd"/>
</dbReference>
<dbReference type="InterPro" id="IPR016185">
    <property type="entry name" value="PreATP-grasp_dom_sf"/>
</dbReference>
<evidence type="ECO:0000259" key="18">
    <source>
        <dbReference type="PROSITE" id="PS50979"/>
    </source>
</evidence>
<feature type="domain" description="CoA carboxyltransferase N-terminal" evidence="19">
    <location>
        <begin position="1545"/>
        <end position="1893"/>
    </location>
</feature>
<evidence type="ECO:0000256" key="4">
    <source>
        <dbReference type="ARBA" id="ARBA00022598"/>
    </source>
</evidence>
<evidence type="ECO:0000256" key="14">
    <source>
        <dbReference type="PROSITE-ProRule" id="PRU00409"/>
    </source>
</evidence>
<evidence type="ECO:0000259" key="19">
    <source>
        <dbReference type="PROSITE" id="PS50980"/>
    </source>
</evidence>
<dbReference type="GO" id="GO:0006633">
    <property type="term" value="P:fatty acid biosynthetic process"/>
    <property type="evidence" value="ECO:0007669"/>
    <property type="project" value="UniProtKB-KW"/>
</dbReference>
<evidence type="ECO:0000256" key="6">
    <source>
        <dbReference type="ARBA" id="ARBA00022832"/>
    </source>
</evidence>
<dbReference type="SUPFAM" id="SSF56059">
    <property type="entry name" value="Glutathione synthetase ATP-binding domain-like"/>
    <property type="match status" value="1"/>
</dbReference>
<keyword evidence="9" id="KW-0275">Fatty acid biosynthesis</keyword>
<dbReference type="PROSITE" id="PS50979">
    <property type="entry name" value="BC"/>
    <property type="match status" value="1"/>
</dbReference>
<feature type="domain" description="CoA carboxyltransferase C-terminal" evidence="20">
    <location>
        <begin position="1897"/>
        <end position="2212"/>
    </location>
</feature>
<evidence type="ECO:0000256" key="3">
    <source>
        <dbReference type="ARBA" id="ARBA00022516"/>
    </source>
</evidence>
<keyword evidence="3" id="KW-0444">Lipid biosynthesis</keyword>
<dbReference type="FunFam" id="3.90.226.10:FF:000010">
    <property type="entry name" value="acetyl-CoA carboxylase isoform X2"/>
    <property type="match status" value="1"/>
</dbReference>
<dbReference type="EMBL" id="HBIS01005922">
    <property type="protein sequence ID" value="CAE0611509.1"/>
    <property type="molecule type" value="Transcribed_RNA"/>
</dbReference>
<evidence type="ECO:0000256" key="1">
    <source>
        <dbReference type="ARBA" id="ARBA00001953"/>
    </source>
</evidence>
<proteinExistence type="predicted"/>
<feature type="region of interest" description="Disordered" evidence="15">
    <location>
        <begin position="1"/>
        <end position="21"/>
    </location>
</feature>
<dbReference type="CDD" id="cd06850">
    <property type="entry name" value="biotinyl_domain"/>
    <property type="match status" value="1"/>
</dbReference>
<dbReference type="InterPro" id="IPR049074">
    <property type="entry name" value="ACCA_BT"/>
</dbReference>
<dbReference type="PANTHER" id="PTHR45728">
    <property type="entry name" value="ACETYL-COA CARBOXYLASE, ISOFORM A"/>
    <property type="match status" value="1"/>
</dbReference>
<evidence type="ECO:0000256" key="15">
    <source>
        <dbReference type="SAM" id="MobiDB-lite"/>
    </source>
</evidence>
<organism evidence="21">
    <name type="scientific">Picocystis salinarum</name>
    <dbReference type="NCBI Taxonomy" id="88271"/>
    <lineage>
        <taxon>Eukaryota</taxon>
        <taxon>Viridiplantae</taxon>
        <taxon>Chlorophyta</taxon>
        <taxon>Picocystophyceae</taxon>
        <taxon>Picocystales</taxon>
        <taxon>Picocystaceae</taxon>
        <taxon>Picocystis</taxon>
    </lineage>
</organism>
<feature type="domain" description="ATP-grasp" evidence="17">
    <location>
        <begin position="210"/>
        <end position="402"/>
    </location>
</feature>
<evidence type="ECO:0000259" key="16">
    <source>
        <dbReference type="PROSITE" id="PS50968"/>
    </source>
</evidence>
<evidence type="ECO:0000256" key="8">
    <source>
        <dbReference type="ARBA" id="ARBA00023098"/>
    </source>
</evidence>
<dbReference type="FunFam" id="2.40.50.100:FF:000005">
    <property type="entry name" value="Acetyl-CoA carboxylase 1"/>
    <property type="match status" value="1"/>
</dbReference>
<gene>
    <name evidence="21" type="ORF">PSAL00342_LOCUS5344</name>
    <name evidence="22" type="ORF">PSAL00342_LOCUS5345</name>
</gene>
<keyword evidence="8" id="KW-0443">Lipid metabolism</keyword>
<dbReference type="UniPathway" id="UPA00655">
    <property type="reaction ID" value="UER00711"/>
</dbReference>
<comment type="catalytic activity">
    <reaction evidence="12">
        <text>hydrogencarbonate + acetyl-CoA + ATP = malonyl-CoA + ADP + phosphate + H(+)</text>
        <dbReference type="Rhea" id="RHEA:11308"/>
        <dbReference type="ChEBI" id="CHEBI:15378"/>
        <dbReference type="ChEBI" id="CHEBI:17544"/>
        <dbReference type="ChEBI" id="CHEBI:30616"/>
        <dbReference type="ChEBI" id="CHEBI:43474"/>
        <dbReference type="ChEBI" id="CHEBI:57288"/>
        <dbReference type="ChEBI" id="CHEBI:57384"/>
        <dbReference type="ChEBI" id="CHEBI:456216"/>
        <dbReference type="EC" id="6.4.1.2"/>
    </reaction>
</comment>
<dbReference type="Pfam" id="PF21385">
    <property type="entry name" value="ACCA_BT"/>
    <property type="match status" value="1"/>
</dbReference>
<dbReference type="PROSITE" id="PS50975">
    <property type="entry name" value="ATP_GRASP"/>
    <property type="match status" value="1"/>
</dbReference>
<dbReference type="InterPro" id="IPR005481">
    <property type="entry name" value="BC-like_N"/>
</dbReference>
<dbReference type="FunFam" id="3.30.1490.20:FF:000003">
    <property type="entry name" value="acetyl-CoA carboxylase isoform X1"/>
    <property type="match status" value="1"/>
</dbReference>
<evidence type="ECO:0000256" key="13">
    <source>
        <dbReference type="ARBA" id="ARBA00048600"/>
    </source>
</evidence>
<dbReference type="EMBL" id="HBIS01005923">
    <property type="protein sequence ID" value="CAE0611510.1"/>
    <property type="molecule type" value="Transcribed_RNA"/>
</dbReference>
<keyword evidence="10" id="KW-0092">Biotin</keyword>
<dbReference type="Gene3D" id="2.40.50.100">
    <property type="match status" value="1"/>
</dbReference>
<evidence type="ECO:0000259" key="20">
    <source>
        <dbReference type="PROSITE" id="PS50989"/>
    </source>
</evidence>
<dbReference type="InterPro" id="IPR011761">
    <property type="entry name" value="ATP-grasp"/>
</dbReference>
<dbReference type="Gene3D" id="3.30.470.20">
    <property type="entry name" value="ATP-grasp fold, B domain"/>
    <property type="match status" value="1"/>
</dbReference>
<dbReference type="InterPro" id="IPR001882">
    <property type="entry name" value="Biotin_BS"/>
</dbReference>
<dbReference type="InterPro" id="IPR013815">
    <property type="entry name" value="ATP_grasp_subdomain_1"/>
</dbReference>
<dbReference type="Gene3D" id="2.40.460.10">
    <property type="entry name" value="Biotin dependent carboxylase carboxyltransferase"/>
    <property type="match status" value="1"/>
</dbReference>
<dbReference type="Gene3D" id="3.90.226.10">
    <property type="entry name" value="2-enoyl-CoA Hydratase, Chain A, domain 1"/>
    <property type="match status" value="2"/>
</dbReference>
<dbReference type="GO" id="GO:0046872">
    <property type="term" value="F:metal ion binding"/>
    <property type="evidence" value="ECO:0007669"/>
    <property type="project" value="InterPro"/>
</dbReference>
<evidence type="ECO:0000256" key="9">
    <source>
        <dbReference type="ARBA" id="ARBA00023160"/>
    </source>
</evidence>
<keyword evidence="7 14" id="KW-0067">ATP-binding</keyword>